<keyword evidence="6" id="KW-1185">Reference proteome</keyword>
<name>A0ABW5E632_9BACT</name>
<evidence type="ECO:0000313" key="5">
    <source>
        <dbReference type="EMBL" id="MFD2276400.1"/>
    </source>
</evidence>
<organism evidence="5 6">
    <name type="scientific">Rubritalea spongiae</name>
    <dbReference type="NCBI Taxonomy" id="430797"/>
    <lineage>
        <taxon>Bacteria</taxon>
        <taxon>Pseudomonadati</taxon>
        <taxon>Verrucomicrobiota</taxon>
        <taxon>Verrucomicrobiia</taxon>
        <taxon>Verrucomicrobiales</taxon>
        <taxon>Rubritaleaceae</taxon>
        <taxon>Rubritalea</taxon>
    </lineage>
</organism>
<keyword evidence="3" id="KW-0732">Signal</keyword>
<dbReference type="Pfam" id="PF02275">
    <property type="entry name" value="CBAH"/>
    <property type="match status" value="1"/>
</dbReference>
<dbReference type="InterPro" id="IPR052193">
    <property type="entry name" value="Peptidase_C59"/>
</dbReference>
<feature type="signal peptide" evidence="3">
    <location>
        <begin position="1"/>
        <end position="26"/>
    </location>
</feature>
<proteinExistence type="inferred from homology"/>
<evidence type="ECO:0000259" key="4">
    <source>
        <dbReference type="Pfam" id="PF02275"/>
    </source>
</evidence>
<evidence type="ECO:0000256" key="2">
    <source>
        <dbReference type="ARBA" id="ARBA00022801"/>
    </source>
</evidence>
<dbReference type="RefSeq" id="WP_377094150.1">
    <property type="nucleotide sequence ID" value="NZ_JBHSJM010000001.1"/>
</dbReference>
<evidence type="ECO:0000256" key="3">
    <source>
        <dbReference type="SAM" id="SignalP"/>
    </source>
</evidence>
<dbReference type="EMBL" id="JBHUJC010000024">
    <property type="protein sequence ID" value="MFD2276400.1"/>
    <property type="molecule type" value="Genomic_DNA"/>
</dbReference>
<keyword evidence="2 5" id="KW-0378">Hydrolase</keyword>
<dbReference type="GO" id="GO:0016787">
    <property type="term" value="F:hydrolase activity"/>
    <property type="evidence" value="ECO:0007669"/>
    <property type="project" value="UniProtKB-KW"/>
</dbReference>
<dbReference type="PANTHER" id="PTHR35527">
    <property type="entry name" value="CHOLOYLGLYCINE HYDROLASE"/>
    <property type="match status" value="1"/>
</dbReference>
<evidence type="ECO:0000256" key="1">
    <source>
        <dbReference type="ARBA" id="ARBA00006625"/>
    </source>
</evidence>
<dbReference type="CDD" id="cd00542">
    <property type="entry name" value="Ntn_PVA"/>
    <property type="match status" value="1"/>
</dbReference>
<sequence>MKKYTSPQLTLCIALASTVVIPFTHACTGITLHADDGAVIPGRTMEFGFDIESRLGIVPAGTEIHSLSTAKGDEGFRYKTKFGFVGMNGVGMPIVLDGLNEKGLYFGAHYFVGEAKFADINDENNAKAIGSADLGNWLLGNFATVDEVREALPAQVVVESYIKQIKGNAPIHYILTDASGKSIVIEYTSDGLKIFDNKVRAFANSPSFDWHLKNLVNYIGLTPNNREAIELNGEEIVPFGEGTGLVGLPGDSTSPSRFVRAAVFANMAAPSKTAEDGVFQAFHILNIFDLPKGAIRSEEEGHTLMEYTLWSSATDTKNLAYYFKTYESQSVEKVDLQKALENVTTVTYLPIESGFRVIDRTPSSADSN</sequence>
<reference evidence="6" key="1">
    <citation type="journal article" date="2019" name="Int. J. Syst. Evol. Microbiol.">
        <title>The Global Catalogue of Microorganisms (GCM) 10K type strain sequencing project: providing services to taxonomists for standard genome sequencing and annotation.</title>
        <authorList>
            <consortium name="The Broad Institute Genomics Platform"/>
            <consortium name="The Broad Institute Genome Sequencing Center for Infectious Disease"/>
            <person name="Wu L."/>
            <person name="Ma J."/>
        </authorList>
    </citation>
    <scope>NUCLEOTIDE SEQUENCE [LARGE SCALE GENOMIC DNA]</scope>
    <source>
        <strain evidence="6">JCM 16545</strain>
    </source>
</reference>
<comment type="caution">
    <text evidence="5">The sequence shown here is derived from an EMBL/GenBank/DDBJ whole genome shotgun (WGS) entry which is preliminary data.</text>
</comment>
<evidence type="ECO:0000313" key="6">
    <source>
        <dbReference type="Proteomes" id="UP001597297"/>
    </source>
</evidence>
<feature type="chain" id="PRO_5045655065" evidence="3">
    <location>
        <begin position="27"/>
        <end position="368"/>
    </location>
</feature>
<gene>
    <name evidence="5" type="ORF">ACFSQZ_07960</name>
</gene>
<feature type="domain" description="Choloylglycine hydrolase/NAAA C-terminal" evidence="4">
    <location>
        <begin position="27"/>
        <end position="339"/>
    </location>
</feature>
<protein>
    <submittedName>
        <fullName evidence="5">Linear amide C-N hydrolase</fullName>
    </submittedName>
</protein>
<dbReference type="InterPro" id="IPR029055">
    <property type="entry name" value="Ntn_hydrolases_N"/>
</dbReference>
<dbReference type="Proteomes" id="UP001597297">
    <property type="component" value="Unassembled WGS sequence"/>
</dbReference>
<dbReference type="Gene3D" id="3.60.60.10">
    <property type="entry name" value="Penicillin V Acylase, Chain A"/>
    <property type="match status" value="1"/>
</dbReference>
<dbReference type="InterPro" id="IPR029132">
    <property type="entry name" value="CBAH/NAAA_C"/>
</dbReference>
<accession>A0ABW5E632</accession>
<comment type="similarity">
    <text evidence="1">Belongs to the peptidase C59 family.</text>
</comment>
<dbReference type="PANTHER" id="PTHR35527:SF2">
    <property type="entry name" value="HYDROLASE"/>
    <property type="match status" value="1"/>
</dbReference>
<dbReference type="SUPFAM" id="SSF56235">
    <property type="entry name" value="N-terminal nucleophile aminohydrolases (Ntn hydrolases)"/>
    <property type="match status" value="1"/>
</dbReference>